<evidence type="ECO:0000256" key="2">
    <source>
        <dbReference type="ARBA" id="ARBA00022692"/>
    </source>
</evidence>
<dbReference type="InterPro" id="IPR052951">
    <property type="entry name" value="Tellurite_res_ion_channel"/>
</dbReference>
<evidence type="ECO:0000256" key="3">
    <source>
        <dbReference type="ARBA" id="ARBA00022989"/>
    </source>
</evidence>
<dbReference type="InterPro" id="IPR038665">
    <property type="entry name" value="Voltage-dep_anion_channel_sf"/>
</dbReference>
<dbReference type="PANTHER" id="PTHR37955">
    <property type="entry name" value="TELLURITE RESISTANCE PROTEIN TEHA"/>
    <property type="match status" value="1"/>
</dbReference>
<dbReference type="PANTHER" id="PTHR37955:SF1">
    <property type="entry name" value="DEP DOMAIN-CONTAINING PROTEIN"/>
    <property type="match status" value="1"/>
</dbReference>
<dbReference type="RefSeq" id="WP_068450463.1">
    <property type="nucleotide sequence ID" value="NZ_JBBCRB010000005.1"/>
</dbReference>
<comment type="caution">
    <text evidence="6">The sequence shown here is derived from an EMBL/GenBank/DDBJ whole genome shotgun (WGS) entry which is preliminary data.</text>
</comment>
<dbReference type="Proteomes" id="UP001398420">
    <property type="component" value="Unassembled WGS sequence"/>
</dbReference>
<keyword evidence="4 5" id="KW-0472">Membrane</keyword>
<feature type="transmembrane region" description="Helical" evidence="5">
    <location>
        <begin position="275"/>
        <end position="301"/>
    </location>
</feature>
<sequence length="318" mass="35686">MSFIKKIPIPMAGLILAIVSLGNFMLQRQFEVVGHIFVWIAILLIAFLTLRVVVDFQSIKQELKNPMIAAVAPTFTMATFGIAAYIHQFESFVLLANVLWYGAIVLHLGFMAHFTYHFVIKHDLTLQSLYPSWFITYIGIGVITFTSPTFNLLIGQIFFVLAIINYVVLVPMMIYRLIKTHYNEPAAMPLLTILTAPTSLCLAGYLAITDAPNTAIVASSLIVSQILFFVVLYFLHNIFKLAFYPSFAAFTFPLVITGIAATLAHDVLQWPYFQFVAYTEVALAIVITGIVLVRYLAFLFIQKKEAPVAKTVKKEVEI</sequence>
<evidence type="ECO:0000256" key="1">
    <source>
        <dbReference type="ARBA" id="ARBA00004141"/>
    </source>
</evidence>
<gene>
    <name evidence="6" type="ORF">AAF454_08985</name>
</gene>
<evidence type="ECO:0000256" key="4">
    <source>
        <dbReference type="ARBA" id="ARBA00023136"/>
    </source>
</evidence>
<comment type="subcellular location">
    <subcellularLocation>
        <location evidence="1">Membrane</location>
        <topology evidence="1">Multi-pass membrane protein</topology>
    </subcellularLocation>
</comment>
<feature type="transmembrane region" description="Helical" evidence="5">
    <location>
        <begin position="7"/>
        <end position="26"/>
    </location>
</feature>
<keyword evidence="3 5" id="KW-1133">Transmembrane helix</keyword>
<dbReference type="Pfam" id="PF03595">
    <property type="entry name" value="SLAC1"/>
    <property type="match status" value="1"/>
</dbReference>
<protein>
    <submittedName>
        <fullName evidence="6">TDT family transporter</fullName>
    </submittedName>
</protein>
<evidence type="ECO:0000313" key="6">
    <source>
        <dbReference type="EMBL" id="MEL5988536.1"/>
    </source>
</evidence>
<feature type="transmembrane region" description="Helical" evidence="5">
    <location>
        <begin position="187"/>
        <end position="208"/>
    </location>
</feature>
<keyword evidence="2 5" id="KW-0812">Transmembrane</keyword>
<reference evidence="6 7" key="1">
    <citation type="submission" date="2024-04" db="EMBL/GenBank/DDBJ databases">
        <authorList>
            <person name="Wu Y.S."/>
            <person name="Zhang L."/>
        </authorList>
    </citation>
    <scope>NUCLEOTIDE SEQUENCE [LARGE SCALE GENOMIC DNA]</scope>
    <source>
        <strain evidence="6 7">KG-01</strain>
    </source>
</reference>
<organism evidence="6 7">
    <name type="scientific">Kurthia gibsonii</name>
    <dbReference type="NCBI Taxonomy" id="33946"/>
    <lineage>
        <taxon>Bacteria</taxon>
        <taxon>Bacillati</taxon>
        <taxon>Bacillota</taxon>
        <taxon>Bacilli</taxon>
        <taxon>Bacillales</taxon>
        <taxon>Caryophanaceae</taxon>
        <taxon>Kurthia</taxon>
    </lineage>
</organism>
<feature type="transmembrane region" description="Helical" evidence="5">
    <location>
        <begin position="98"/>
        <end position="116"/>
    </location>
</feature>
<dbReference type="Gene3D" id="1.50.10.150">
    <property type="entry name" value="Voltage-dependent anion channel"/>
    <property type="match status" value="1"/>
</dbReference>
<dbReference type="InterPro" id="IPR004695">
    <property type="entry name" value="SLAC1/Mae1/Ssu1/TehA"/>
</dbReference>
<feature type="transmembrane region" description="Helical" evidence="5">
    <location>
        <begin position="66"/>
        <end position="86"/>
    </location>
</feature>
<proteinExistence type="predicted"/>
<feature type="transmembrane region" description="Helical" evidence="5">
    <location>
        <begin position="153"/>
        <end position="175"/>
    </location>
</feature>
<accession>A0ABU9LPX5</accession>
<feature type="transmembrane region" description="Helical" evidence="5">
    <location>
        <begin position="242"/>
        <end position="263"/>
    </location>
</feature>
<feature type="transmembrane region" description="Helical" evidence="5">
    <location>
        <begin position="128"/>
        <end position="147"/>
    </location>
</feature>
<feature type="transmembrane region" description="Helical" evidence="5">
    <location>
        <begin position="214"/>
        <end position="235"/>
    </location>
</feature>
<dbReference type="CDD" id="cd09325">
    <property type="entry name" value="TDT_C4-dicarb_trans"/>
    <property type="match status" value="1"/>
</dbReference>
<keyword evidence="7" id="KW-1185">Reference proteome</keyword>
<evidence type="ECO:0000256" key="5">
    <source>
        <dbReference type="SAM" id="Phobius"/>
    </source>
</evidence>
<dbReference type="EMBL" id="JBCEWA010000006">
    <property type="protein sequence ID" value="MEL5988536.1"/>
    <property type="molecule type" value="Genomic_DNA"/>
</dbReference>
<feature type="transmembrane region" description="Helical" evidence="5">
    <location>
        <begin position="32"/>
        <end position="54"/>
    </location>
</feature>
<name>A0ABU9LPX5_9BACL</name>
<evidence type="ECO:0000313" key="7">
    <source>
        <dbReference type="Proteomes" id="UP001398420"/>
    </source>
</evidence>